<dbReference type="GO" id="GO:0016020">
    <property type="term" value="C:membrane"/>
    <property type="evidence" value="ECO:0007669"/>
    <property type="project" value="UniProtKB-SubCell"/>
</dbReference>
<gene>
    <name evidence="12" type="ORF">METZ01_LOCUS172382</name>
</gene>
<feature type="transmembrane region" description="Helical" evidence="10">
    <location>
        <begin position="17"/>
        <end position="37"/>
    </location>
</feature>
<keyword evidence="6" id="KW-0862">Zinc</keyword>
<name>A0A382C0E8_9ZZZZ</name>
<dbReference type="PANTHER" id="PTHR42837">
    <property type="entry name" value="REGULATOR OF SIGMA-E PROTEASE RSEP"/>
    <property type="match status" value="1"/>
</dbReference>
<dbReference type="InterPro" id="IPR008915">
    <property type="entry name" value="Peptidase_M50"/>
</dbReference>
<evidence type="ECO:0000256" key="8">
    <source>
        <dbReference type="ARBA" id="ARBA00023049"/>
    </source>
</evidence>
<evidence type="ECO:0000256" key="4">
    <source>
        <dbReference type="ARBA" id="ARBA00022692"/>
    </source>
</evidence>
<comment type="cofactor">
    <cofactor evidence="1">
        <name>Zn(2+)</name>
        <dbReference type="ChEBI" id="CHEBI:29105"/>
    </cofactor>
</comment>
<evidence type="ECO:0000256" key="1">
    <source>
        <dbReference type="ARBA" id="ARBA00001947"/>
    </source>
</evidence>
<sequence length="162" mass="17618">MVMGIFEWVIRWGPNTIYAFLALGLLVFIHELGHFLAAKWCGIRVEKFSVGFGPAIISFRRGETDYCLALILFGGYVKMAGENPDERTGGDRTPSAENPTGEFDTATVGRRMLVAIAGPAANILLAVLAFAIFYMINGEGPIRNSAITTVIGYVVKDSPAER</sequence>
<keyword evidence="9 10" id="KW-0472">Membrane</keyword>
<keyword evidence="8" id="KW-0482">Metalloprotease</keyword>
<feature type="domain" description="Peptidase M50" evidence="11">
    <location>
        <begin position="18"/>
        <end position="142"/>
    </location>
</feature>
<evidence type="ECO:0000256" key="6">
    <source>
        <dbReference type="ARBA" id="ARBA00022833"/>
    </source>
</evidence>
<comment type="subcellular location">
    <subcellularLocation>
        <location evidence="2">Membrane</location>
        <topology evidence="2">Multi-pass membrane protein</topology>
    </subcellularLocation>
</comment>
<dbReference type="AlphaFoldDB" id="A0A382C0E8"/>
<keyword evidence="5" id="KW-0378">Hydrolase</keyword>
<evidence type="ECO:0000256" key="7">
    <source>
        <dbReference type="ARBA" id="ARBA00022989"/>
    </source>
</evidence>
<organism evidence="12">
    <name type="scientific">marine metagenome</name>
    <dbReference type="NCBI Taxonomy" id="408172"/>
    <lineage>
        <taxon>unclassified sequences</taxon>
        <taxon>metagenomes</taxon>
        <taxon>ecological metagenomes</taxon>
    </lineage>
</organism>
<evidence type="ECO:0000256" key="5">
    <source>
        <dbReference type="ARBA" id="ARBA00022801"/>
    </source>
</evidence>
<protein>
    <recommendedName>
        <fullName evidence="11">Peptidase M50 domain-containing protein</fullName>
    </recommendedName>
</protein>
<evidence type="ECO:0000256" key="9">
    <source>
        <dbReference type="ARBA" id="ARBA00023136"/>
    </source>
</evidence>
<accession>A0A382C0E8</accession>
<evidence type="ECO:0000259" key="11">
    <source>
        <dbReference type="Pfam" id="PF02163"/>
    </source>
</evidence>
<keyword evidence="3" id="KW-0645">Protease</keyword>
<dbReference type="CDD" id="cd06163">
    <property type="entry name" value="S2P-M50_PDZ_RseP-like"/>
    <property type="match status" value="1"/>
</dbReference>
<keyword evidence="7 10" id="KW-1133">Transmembrane helix</keyword>
<dbReference type="Pfam" id="PF02163">
    <property type="entry name" value="Peptidase_M50"/>
    <property type="match status" value="1"/>
</dbReference>
<dbReference type="GO" id="GO:0004222">
    <property type="term" value="F:metalloendopeptidase activity"/>
    <property type="evidence" value="ECO:0007669"/>
    <property type="project" value="InterPro"/>
</dbReference>
<evidence type="ECO:0000313" key="12">
    <source>
        <dbReference type="EMBL" id="SVB19528.1"/>
    </source>
</evidence>
<evidence type="ECO:0000256" key="10">
    <source>
        <dbReference type="SAM" id="Phobius"/>
    </source>
</evidence>
<feature type="transmembrane region" description="Helical" evidence="10">
    <location>
        <begin position="113"/>
        <end position="136"/>
    </location>
</feature>
<evidence type="ECO:0000256" key="2">
    <source>
        <dbReference type="ARBA" id="ARBA00004141"/>
    </source>
</evidence>
<keyword evidence="4 10" id="KW-0812">Transmembrane</keyword>
<evidence type="ECO:0000256" key="3">
    <source>
        <dbReference type="ARBA" id="ARBA00022670"/>
    </source>
</evidence>
<proteinExistence type="predicted"/>
<dbReference type="EMBL" id="UINC01032222">
    <property type="protein sequence ID" value="SVB19528.1"/>
    <property type="molecule type" value="Genomic_DNA"/>
</dbReference>
<dbReference type="GO" id="GO:0006508">
    <property type="term" value="P:proteolysis"/>
    <property type="evidence" value="ECO:0007669"/>
    <property type="project" value="UniProtKB-KW"/>
</dbReference>
<dbReference type="PANTHER" id="PTHR42837:SF2">
    <property type="entry name" value="MEMBRANE METALLOPROTEASE ARASP2, CHLOROPLASTIC-RELATED"/>
    <property type="match status" value="1"/>
</dbReference>
<reference evidence="12" key="1">
    <citation type="submission" date="2018-05" db="EMBL/GenBank/DDBJ databases">
        <authorList>
            <person name="Lanie J.A."/>
            <person name="Ng W.-L."/>
            <person name="Kazmierczak K.M."/>
            <person name="Andrzejewski T.M."/>
            <person name="Davidsen T.M."/>
            <person name="Wayne K.J."/>
            <person name="Tettelin H."/>
            <person name="Glass J.I."/>
            <person name="Rusch D."/>
            <person name="Podicherti R."/>
            <person name="Tsui H.-C.T."/>
            <person name="Winkler M.E."/>
        </authorList>
    </citation>
    <scope>NUCLEOTIDE SEQUENCE</scope>
</reference>
<dbReference type="InterPro" id="IPR004387">
    <property type="entry name" value="Pept_M50_Zn"/>
</dbReference>